<dbReference type="PANTHER" id="PTHR43695">
    <property type="entry name" value="PUTATIVE (AFU_ORTHOLOGUE AFUA_2G17250)-RELATED"/>
    <property type="match status" value="1"/>
</dbReference>
<dbReference type="GO" id="GO:0016788">
    <property type="term" value="F:hydrolase activity, acting on ester bonds"/>
    <property type="evidence" value="ECO:0007669"/>
    <property type="project" value="InterPro"/>
</dbReference>
<dbReference type="Proteomes" id="UP000294933">
    <property type="component" value="Unassembled WGS sequence"/>
</dbReference>
<feature type="chain" id="PRO_5021380320" evidence="3">
    <location>
        <begin position="21"/>
        <end position="252"/>
    </location>
</feature>
<dbReference type="PANTHER" id="PTHR43695:SF1">
    <property type="entry name" value="RHAMNOGALACTURONAN ACETYLESTERASE"/>
    <property type="match status" value="1"/>
</dbReference>
<sequence>MAVKILSYALLLFCAVACNATVYLIGDSTMAPGGGGAGTDGWGQYLQPYLSIPVVNKAVAGRSARSYTDEGRFNTLYTTVKKGDWAVIEFGHNDGSATPDNGRADCPGSDVATTCTVKDSTGKTIVTHTYNYYIQNAVTKFASLGVKTVVSSPTPNNGSFASGAGNRFVGYASLAASRTGADYVDHYDYVIEFYKALGQAKVNAFYPNDHTHTSPAGAKVVAQAFAKGLGCGKSTLKASLTSAGTSLPNGCM</sequence>
<reference evidence="4 5" key="1">
    <citation type="submission" date="2018-06" db="EMBL/GenBank/DDBJ databases">
        <title>A transcriptomic atlas of mushroom development highlights an independent origin of complex multicellularity.</title>
        <authorList>
            <consortium name="DOE Joint Genome Institute"/>
            <person name="Krizsan K."/>
            <person name="Almasi E."/>
            <person name="Merenyi Z."/>
            <person name="Sahu N."/>
            <person name="Viragh M."/>
            <person name="Koszo T."/>
            <person name="Mondo S."/>
            <person name="Kiss B."/>
            <person name="Balint B."/>
            <person name="Kues U."/>
            <person name="Barry K."/>
            <person name="Hegedus J.C."/>
            <person name="Henrissat B."/>
            <person name="Johnson J."/>
            <person name="Lipzen A."/>
            <person name="Ohm R."/>
            <person name="Nagy I."/>
            <person name="Pangilinan J."/>
            <person name="Yan J."/>
            <person name="Xiong Y."/>
            <person name="Grigoriev I.V."/>
            <person name="Hibbett D.S."/>
            <person name="Nagy L.G."/>
        </authorList>
    </citation>
    <scope>NUCLEOTIDE SEQUENCE [LARGE SCALE GENOMIC DNA]</scope>
    <source>
        <strain evidence="4 5">SZMC22713</strain>
    </source>
</reference>
<dbReference type="VEuPathDB" id="FungiDB:BD410DRAFT_789589"/>
<dbReference type="InterPro" id="IPR036514">
    <property type="entry name" value="SGNH_hydro_sf"/>
</dbReference>
<dbReference type="InterPro" id="IPR037459">
    <property type="entry name" value="RhgT-like"/>
</dbReference>
<dbReference type="STRING" id="50990.A0A4Y7Q1H4"/>
<name>A0A4Y7Q1H4_9AGAM</name>
<comment type="similarity">
    <text evidence="1">Belongs to the 'GDSL' lipolytic enzyme family.</text>
</comment>
<protein>
    <submittedName>
        <fullName evidence="4">SGNH hydrolase</fullName>
    </submittedName>
</protein>
<dbReference type="Pfam" id="PF00657">
    <property type="entry name" value="Lipase_GDSL"/>
    <property type="match status" value="1"/>
</dbReference>
<keyword evidence="5" id="KW-1185">Reference proteome</keyword>
<dbReference type="EMBL" id="ML170180">
    <property type="protein sequence ID" value="TDL21484.1"/>
    <property type="molecule type" value="Genomic_DNA"/>
</dbReference>
<evidence type="ECO:0000313" key="5">
    <source>
        <dbReference type="Proteomes" id="UP000294933"/>
    </source>
</evidence>
<keyword evidence="3" id="KW-0732">Signal</keyword>
<feature type="signal peptide" evidence="3">
    <location>
        <begin position="1"/>
        <end position="20"/>
    </location>
</feature>
<dbReference type="SUPFAM" id="SSF52266">
    <property type="entry name" value="SGNH hydrolase"/>
    <property type="match status" value="1"/>
</dbReference>
<accession>A0A4Y7Q1H4</accession>
<proteinExistence type="inferred from homology"/>
<evidence type="ECO:0000313" key="4">
    <source>
        <dbReference type="EMBL" id="TDL21484.1"/>
    </source>
</evidence>
<evidence type="ECO:0000256" key="1">
    <source>
        <dbReference type="ARBA" id="ARBA00008668"/>
    </source>
</evidence>
<evidence type="ECO:0000256" key="3">
    <source>
        <dbReference type="SAM" id="SignalP"/>
    </source>
</evidence>
<dbReference type="OrthoDB" id="2141316at2759"/>
<gene>
    <name evidence="4" type="ORF">BD410DRAFT_789589</name>
</gene>
<evidence type="ECO:0000256" key="2">
    <source>
        <dbReference type="ARBA" id="ARBA00022801"/>
    </source>
</evidence>
<dbReference type="AlphaFoldDB" id="A0A4Y7Q1H4"/>
<organism evidence="4 5">
    <name type="scientific">Rickenella mellea</name>
    <dbReference type="NCBI Taxonomy" id="50990"/>
    <lineage>
        <taxon>Eukaryota</taxon>
        <taxon>Fungi</taxon>
        <taxon>Dikarya</taxon>
        <taxon>Basidiomycota</taxon>
        <taxon>Agaricomycotina</taxon>
        <taxon>Agaricomycetes</taxon>
        <taxon>Hymenochaetales</taxon>
        <taxon>Rickenellaceae</taxon>
        <taxon>Rickenella</taxon>
    </lineage>
</organism>
<dbReference type="Gene3D" id="3.40.50.1110">
    <property type="entry name" value="SGNH hydrolase"/>
    <property type="match status" value="1"/>
</dbReference>
<dbReference type="InterPro" id="IPR001087">
    <property type="entry name" value="GDSL"/>
</dbReference>
<keyword evidence="2 4" id="KW-0378">Hydrolase</keyword>